<evidence type="ECO:0000313" key="1">
    <source>
        <dbReference type="EMBL" id="BAP56286.1"/>
    </source>
</evidence>
<proteinExistence type="predicted"/>
<dbReference type="STRING" id="40754.THII_1989"/>
<dbReference type="Proteomes" id="UP000031623">
    <property type="component" value="Chromosome"/>
</dbReference>
<dbReference type="HOGENOM" id="CLU_1634617_0_0_6"/>
<gene>
    <name evidence="1" type="ORF">THII_1989</name>
</gene>
<sequence>MKTAAKITTPHHNPHRYVLLHFDDRYLFVPQADVHAVEIIADAHLTRTATGSVGWFGHGSESPLFCLDKALSLLLEVPESREYFVLLKAAKQPFGLTCDEVENIDLQREHLHRQKLPTVMKTTFSPISQLVIYQSQLGCVCQGADLVHYLTQLSKQFMQGRR</sequence>
<keyword evidence="2" id="KW-1185">Reference proteome</keyword>
<organism evidence="1 2">
    <name type="scientific">Thioploca ingrica</name>
    <dbReference type="NCBI Taxonomy" id="40754"/>
    <lineage>
        <taxon>Bacteria</taxon>
        <taxon>Pseudomonadati</taxon>
        <taxon>Pseudomonadota</taxon>
        <taxon>Gammaproteobacteria</taxon>
        <taxon>Thiotrichales</taxon>
        <taxon>Thiotrichaceae</taxon>
        <taxon>Thioploca</taxon>
    </lineage>
</organism>
<dbReference type="EMBL" id="AP014633">
    <property type="protein sequence ID" value="BAP56286.1"/>
    <property type="molecule type" value="Genomic_DNA"/>
</dbReference>
<evidence type="ECO:0000313" key="2">
    <source>
        <dbReference type="Proteomes" id="UP000031623"/>
    </source>
</evidence>
<dbReference type="KEGG" id="tig:THII_1989"/>
<accession>A0A090BV59</accession>
<evidence type="ECO:0008006" key="3">
    <source>
        <dbReference type="Google" id="ProtNLM"/>
    </source>
</evidence>
<dbReference type="OrthoDB" id="5625118at2"/>
<dbReference type="AlphaFoldDB" id="A0A090BV59"/>
<protein>
    <recommendedName>
        <fullName evidence="3">CheW-like domain-containing protein</fullName>
    </recommendedName>
</protein>
<name>A0A090BV59_9GAMM</name>
<reference evidence="1 2" key="1">
    <citation type="journal article" date="2014" name="ISME J.">
        <title>Ecophysiology of Thioploca ingrica as revealed by the complete genome sequence supplemented with proteomic evidence.</title>
        <authorList>
            <person name="Kojima H."/>
            <person name="Ogura Y."/>
            <person name="Yamamoto N."/>
            <person name="Togashi T."/>
            <person name="Mori H."/>
            <person name="Watanabe T."/>
            <person name="Nemoto F."/>
            <person name="Kurokawa K."/>
            <person name="Hayashi T."/>
            <person name="Fukui M."/>
        </authorList>
    </citation>
    <scope>NUCLEOTIDE SEQUENCE [LARGE SCALE GENOMIC DNA]</scope>
</reference>